<dbReference type="NCBIfam" id="TIGR01451">
    <property type="entry name" value="B_ant_repeat"/>
    <property type="match status" value="1"/>
</dbReference>
<gene>
    <name evidence="3" type="ORF">DSCW_25780</name>
</gene>
<evidence type="ECO:0000259" key="2">
    <source>
        <dbReference type="Pfam" id="PF01345"/>
    </source>
</evidence>
<dbReference type="KEGG" id="dwd:DSCW_25780"/>
<dbReference type="Pfam" id="PF01345">
    <property type="entry name" value="DUF11"/>
    <property type="match status" value="1"/>
</dbReference>
<dbReference type="EMBL" id="AP021875">
    <property type="protein sequence ID" value="BBO75161.1"/>
    <property type="molecule type" value="Genomic_DNA"/>
</dbReference>
<proteinExistence type="predicted"/>
<feature type="domain" description="DUF11" evidence="2">
    <location>
        <begin position="285"/>
        <end position="404"/>
    </location>
</feature>
<evidence type="ECO:0000313" key="3">
    <source>
        <dbReference type="EMBL" id="BBO75161.1"/>
    </source>
</evidence>
<feature type="region of interest" description="Disordered" evidence="1">
    <location>
        <begin position="691"/>
        <end position="712"/>
    </location>
</feature>
<evidence type="ECO:0000256" key="1">
    <source>
        <dbReference type="SAM" id="MobiDB-lite"/>
    </source>
</evidence>
<reference evidence="3 4" key="1">
    <citation type="submission" date="2019-11" db="EMBL/GenBank/DDBJ databases">
        <title>Comparative genomics of hydrocarbon-degrading Desulfosarcina strains.</title>
        <authorList>
            <person name="Watanabe M."/>
            <person name="Kojima H."/>
            <person name="Fukui M."/>
        </authorList>
    </citation>
    <scope>NUCLEOTIDE SEQUENCE [LARGE SCALE GENOMIC DNA]</scope>
    <source>
        <strain evidence="3 4">PP31</strain>
    </source>
</reference>
<evidence type="ECO:0000313" key="4">
    <source>
        <dbReference type="Proteomes" id="UP000427769"/>
    </source>
</evidence>
<feature type="region of interest" description="Disordered" evidence="1">
    <location>
        <begin position="520"/>
        <end position="539"/>
    </location>
</feature>
<accession>A0A5K7Z675</accession>
<protein>
    <recommendedName>
        <fullName evidence="2">DUF11 domain-containing protein</fullName>
    </recommendedName>
</protein>
<sequence length="1566" mass="171272">MPTTSSSTTGGTSGGTQSINQIYAVGSSTPIDLSVPVPLVETATYHQNEPVFIQVVDGDQDQDPTTAETVWVLVSVPASGEIELLLLTESGPNTGVFVGYIQSSGSGTVTAFNGVLNVAAEQSVTAQYADSTDSTDAASTTALVDPYGIVFDSSSGDPLDGVELTLIDVSTGQPATVYGDDGISSFPATITSGGTVTDSSGRTYSFSTGEFRFPFVSSGSYRIEIDPPDGYQAPSTVSTAELQALPGSPFAILDPGSRGEAFIINPDASVNLDIPVDPLAGTLWLRKSVSEDAAAIGDFLQYTLDLENTDTQAANGVVIIDRLPLGFRYQDGSVRLDGERMDEPAISANGRTLTFSPGTLAAGDAVEVRYVVEVAAGIRLGENVNTATAADDAGNGSNTATATVQVKEDLFRSTNTIVGRVIADNCGDLPTEAADGVEGIRIYMEDGTFVITDKQGMYHFEGVSRGSHVVQLDVDSLPDSVEMFACEKNNRHAGTPWSQFVDMQGGTLWRADFHVVRKPGVDPDTPVAGRDRNPGCGQPYDDSPAVVTEEQVGILAPLDGSRLVNSVNAVRVRLDARLTPRLLLDGKEVSKKRIGFTLKDPGSKYALYSYIGVDFGPAGEHTLEVQGIGPFGNARFKQTCHVVRTGRIAAIRLLQSEGNVADGKTPVTLNLQLLDGRGQPIHAPAELEIRDGNLKPCRPTGDDLSRQAPAKSETVSVTADGQARFAPVSASGRYRISLGYNDAVVDAEIYVQPFLREWIIVGLAEGTTGYNTLSGNMENLSDADEEEKFYQDGRVAFFAKGKVRGKWLLTLAYDSEKNRDDPDNELFQTIDPDAYYTLYGDATTQQYDAASIRKLYVKLEREQFYLLFGDYDTGLTVTELSKYSRSLNGLKTEFAGRVFSFNGFASETNQAYVKDEIRGDGTSGLYRLTRSSILINSETVTIETRDRYKSDVILSTQNLTRHVDYSIDYDDGTLFFKSPVYSRDDDLNPVYIVVEYESDDRSDDAVTYGGRGAARMLDGRVEVGATYIHEGPTNADGDLGGTDITVKVDEKNSLKAEFAATRREETGDTLRDQAWLAEWNHHSEKTNARLYAREQGEAYGLGQQNASETGTRKLGVEADYRFNRTVTVSADLYRRYDLDTDAERDMGESRATYDNGDYRLYSGFRLAEDRLSDGSTDRSNMLLAGASRSFYENRLGLRLDHEQLVSSGDNSSDYPTRTLFGADFRLTDRVSLFGEQELTWGSDEDTQTTQAGVRATPWRGGQLGTSVGREYSENSRRVFANLGLDQTWQISERWSLDGGFERSHTLDGHSDAGSDSFADDDFTALSLGAGYRADVWSWTSRAETRFADDEKKWNLLCGFIVEPMHGLGLSAGLQLNITDAENGQDDAEGDLRLSLAWRPKNTRWIVLDRLEYKFDRIDGTSSDSDSQRIVNNLNLNFKPDNRLQLSGQYGAKFVLATFDDDTYTGFTDLIGLEARYDITRHWDIGLRTSVLHSWNAGQVNYSAGASVGYAIVKNAWLSVGYNFIGFEDEDFSQGSYTAQGPFVQFRFKFDQQTVREMVDWFGGRTR</sequence>
<dbReference type="InterPro" id="IPR001434">
    <property type="entry name" value="OmcB-like_DUF11"/>
</dbReference>
<dbReference type="InterPro" id="IPR047589">
    <property type="entry name" value="DUF11_rpt"/>
</dbReference>
<dbReference type="Proteomes" id="UP000427769">
    <property type="component" value="Chromosome"/>
</dbReference>
<name>A0A5K7Z675_9BACT</name>
<keyword evidence="4" id="KW-1185">Reference proteome</keyword>
<organism evidence="3 4">
    <name type="scientific">Desulfosarcina widdelii</name>
    <dbReference type="NCBI Taxonomy" id="947919"/>
    <lineage>
        <taxon>Bacteria</taxon>
        <taxon>Pseudomonadati</taxon>
        <taxon>Thermodesulfobacteriota</taxon>
        <taxon>Desulfobacteria</taxon>
        <taxon>Desulfobacterales</taxon>
        <taxon>Desulfosarcinaceae</taxon>
        <taxon>Desulfosarcina</taxon>
    </lineage>
</organism>